<reference evidence="4" key="1">
    <citation type="submission" date="2025-08" db="UniProtKB">
        <authorList>
            <consortium name="RefSeq"/>
        </authorList>
    </citation>
    <scope>IDENTIFICATION</scope>
    <source>
        <tissue evidence="4">Blood</tissue>
    </source>
</reference>
<accession>A0ABM4QGH9</accession>
<name>A0ABM4QGH9_EQUPR</name>
<gene>
    <name evidence="4" type="primary">SMIM28</name>
</gene>
<organism evidence="3 4">
    <name type="scientific">Equus przewalskii</name>
    <name type="common">Przewalski's horse</name>
    <name type="synonym">Equus caballus przewalskii</name>
    <dbReference type="NCBI Taxonomy" id="9798"/>
    <lineage>
        <taxon>Eukaryota</taxon>
        <taxon>Metazoa</taxon>
        <taxon>Chordata</taxon>
        <taxon>Craniata</taxon>
        <taxon>Vertebrata</taxon>
        <taxon>Euteleostomi</taxon>
        <taxon>Mammalia</taxon>
        <taxon>Eutheria</taxon>
        <taxon>Laurasiatheria</taxon>
        <taxon>Perissodactyla</taxon>
        <taxon>Equidae</taxon>
        <taxon>Equus</taxon>
    </lineage>
</organism>
<dbReference type="Proteomes" id="UP001652662">
    <property type="component" value="Chromosome 9"/>
</dbReference>
<keyword evidence="2" id="KW-0812">Transmembrane</keyword>
<feature type="transmembrane region" description="Helical" evidence="2">
    <location>
        <begin position="52"/>
        <end position="73"/>
    </location>
</feature>
<feature type="region of interest" description="Disordered" evidence="1">
    <location>
        <begin position="85"/>
        <end position="157"/>
    </location>
</feature>
<feature type="compositionally biased region" description="Basic and acidic residues" evidence="1">
    <location>
        <begin position="90"/>
        <end position="100"/>
    </location>
</feature>
<keyword evidence="2" id="KW-1133">Transmembrane helix</keyword>
<proteinExistence type="predicted"/>
<dbReference type="RefSeq" id="XP_070488556.1">
    <property type="nucleotide sequence ID" value="XM_070632455.1"/>
</dbReference>
<evidence type="ECO:0000256" key="2">
    <source>
        <dbReference type="SAM" id="Phobius"/>
    </source>
</evidence>
<dbReference type="GeneID" id="139085401"/>
<keyword evidence="2" id="KW-0472">Membrane</keyword>
<sequence length="157" mass="17199">MRQLQGSSWRKFGHAGRGTYEWLTSEPSLPFPETQLQGTQRGSSAREDVEPFLCILLPAAGLLLLAFLLLLLLRRCRASRPQGQAFSIDLPEHPPAREEADLLPGSPWSSEPGFPGSAFSEGLPPSYEEATRNPPGEEAWDGLPQHEEGSPGPEELI</sequence>
<keyword evidence="3" id="KW-1185">Reference proteome</keyword>
<protein>
    <submittedName>
        <fullName evidence="4">Small integral membrane protein 28</fullName>
    </submittedName>
</protein>
<evidence type="ECO:0000313" key="3">
    <source>
        <dbReference type="Proteomes" id="UP001652662"/>
    </source>
</evidence>
<evidence type="ECO:0000313" key="4">
    <source>
        <dbReference type="RefSeq" id="XP_070488556.1"/>
    </source>
</evidence>
<evidence type="ECO:0000256" key="1">
    <source>
        <dbReference type="SAM" id="MobiDB-lite"/>
    </source>
</evidence>